<accession>A0A9P5ZYE2</accession>
<sequence length="120" mass="13055">MNTDIEGKLDSAEGMIRGSWHQLSLLSPSAPIPLSSMPRPYLPEDLQSLRKLVLVALVLKQADKWLTKSFNSLKTNIPVIWAALLDPANSFTTKLPVLAGRNTNLSQDNGHVTLAAQPVA</sequence>
<evidence type="ECO:0000313" key="2">
    <source>
        <dbReference type="Proteomes" id="UP000807025"/>
    </source>
</evidence>
<dbReference type="Proteomes" id="UP000807025">
    <property type="component" value="Unassembled WGS sequence"/>
</dbReference>
<protein>
    <submittedName>
        <fullName evidence="1">Uncharacterized protein</fullName>
    </submittedName>
</protein>
<comment type="caution">
    <text evidence="1">The sequence shown here is derived from an EMBL/GenBank/DDBJ whole genome shotgun (WGS) entry which is preliminary data.</text>
</comment>
<name>A0A9P5ZYE2_PLEER</name>
<dbReference type="EMBL" id="MU154551">
    <property type="protein sequence ID" value="KAF9496548.1"/>
    <property type="molecule type" value="Genomic_DNA"/>
</dbReference>
<evidence type="ECO:0000313" key="1">
    <source>
        <dbReference type="EMBL" id="KAF9496548.1"/>
    </source>
</evidence>
<reference evidence="1" key="1">
    <citation type="submission" date="2020-11" db="EMBL/GenBank/DDBJ databases">
        <authorList>
            <consortium name="DOE Joint Genome Institute"/>
            <person name="Ahrendt S."/>
            <person name="Riley R."/>
            <person name="Andreopoulos W."/>
            <person name="Labutti K."/>
            <person name="Pangilinan J."/>
            <person name="Ruiz-Duenas F.J."/>
            <person name="Barrasa J.M."/>
            <person name="Sanchez-Garcia M."/>
            <person name="Camarero S."/>
            <person name="Miyauchi S."/>
            <person name="Serrano A."/>
            <person name="Linde D."/>
            <person name="Babiker R."/>
            <person name="Drula E."/>
            <person name="Ayuso-Fernandez I."/>
            <person name="Pacheco R."/>
            <person name="Padilla G."/>
            <person name="Ferreira P."/>
            <person name="Barriuso J."/>
            <person name="Kellner H."/>
            <person name="Castanera R."/>
            <person name="Alfaro M."/>
            <person name="Ramirez L."/>
            <person name="Pisabarro A.G."/>
            <person name="Kuo A."/>
            <person name="Tritt A."/>
            <person name="Lipzen A."/>
            <person name="He G."/>
            <person name="Yan M."/>
            <person name="Ng V."/>
            <person name="Cullen D."/>
            <person name="Martin F."/>
            <person name="Rosso M.-N."/>
            <person name="Henrissat B."/>
            <person name="Hibbett D."/>
            <person name="Martinez A.T."/>
            <person name="Grigoriev I.V."/>
        </authorList>
    </citation>
    <scope>NUCLEOTIDE SEQUENCE</scope>
    <source>
        <strain evidence="1">ATCC 90797</strain>
    </source>
</reference>
<proteinExistence type="predicted"/>
<keyword evidence="2" id="KW-1185">Reference proteome</keyword>
<dbReference type="AlphaFoldDB" id="A0A9P5ZYE2"/>
<organism evidence="1 2">
    <name type="scientific">Pleurotus eryngii</name>
    <name type="common">Boletus of the steppes</name>
    <dbReference type="NCBI Taxonomy" id="5323"/>
    <lineage>
        <taxon>Eukaryota</taxon>
        <taxon>Fungi</taxon>
        <taxon>Dikarya</taxon>
        <taxon>Basidiomycota</taxon>
        <taxon>Agaricomycotina</taxon>
        <taxon>Agaricomycetes</taxon>
        <taxon>Agaricomycetidae</taxon>
        <taxon>Agaricales</taxon>
        <taxon>Pleurotineae</taxon>
        <taxon>Pleurotaceae</taxon>
        <taxon>Pleurotus</taxon>
    </lineage>
</organism>
<gene>
    <name evidence="1" type="ORF">BDN71DRAFT_1430147</name>
</gene>